<proteinExistence type="predicted"/>
<feature type="non-terminal residue" evidence="1">
    <location>
        <position position="262"/>
    </location>
</feature>
<sequence>ELANELDVLPDGCDPELSMQPISTEWPLDLPSDEEVEHWNQLPKLAYSCLYDDFFIYSMECLRQWGHAVPKGTMGKWILKQVVDGLAYEGSGCEQYDRYILANYGGGRGREKWAERIGKKYQWIAMYQLASRLHDNVERKRDSWTPEPQRTPLILLEERKLDLTLPSNIAHNEGRGDVWWIGSSADLHSGKELPDAEWVMRQDDLPALEKLLSVLERDGQQWRLLVSYPSWGRPDEDAGWNSPYRQVWVHVESYVVPKNIVT</sequence>
<feature type="non-terminal residue" evidence="1">
    <location>
        <position position="1"/>
    </location>
</feature>
<organism evidence="1">
    <name type="scientific">marine sediment metagenome</name>
    <dbReference type="NCBI Taxonomy" id="412755"/>
    <lineage>
        <taxon>unclassified sequences</taxon>
        <taxon>metagenomes</taxon>
        <taxon>ecological metagenomes</taxon>
    </lineage>
</organism>
<gene>
    <name evidence="1" type="ORF">S01H1_47921</name>
</gene>
<comment type="caution">
    <text evidence="1">The sequence shown here is derived from an EMBL/GenBank/DDBJ whole genome shotgun (WGS) entry which is preliminary data.</text>
</comment>
<name>X0WQ50_9ZZZZ</name>
<reference evidence="1" key="1">
    <citation type="journal article" date="2014" name="Front. Microbiol.">
        <title>High frequency of phylogenetically diverse reductive dehalogenase-homologous genes in deep subseafloor sedimentary metagenomes.</title>
        <authorList>
            <person name="Kawai M."/>
            <person name="Futagami T."/>
            <person name="Toyoda A."/>
            <person name="Takaki Y."/>
            <person name="Nishi S."/>
            <person name="Hori S."/>
            <person name="Arai W."/>
            <person name="Tsubouchi T."/>
            <person name="Morono Y."/>
            <person name="Uchiyama I."/>
            <person name="Ito T."/>
            <person name="Fujiyama A."/>
            <person name="Inagaki F."/>
            <person name="Takami H."/>
        </authorList>
    </citation>
    <scope>NUCLEOTIDE SEQUENCE</scope>
    <source>
        <strain evidence="1">Expedition CK06-06</strain>
    </source>
</reference>
<evidence type="ECO:0000313" key="1">
    <source>
        <dbReference type="EMBL" id="GAG25337.1"/>
    </source>
</evidence>
<protein>
    <submittedName>
        <fullName evidence="1">Uncharacterized protein</fullName>
    </submittedName>
</protein>
<dbReference type="EMBL" id="BARS01030742">
    <property type="protein sequence ID" value="GAG25337.1"/>
    <property type="molecule type" value="Genomic_DNA"/>
</dbReference>
<dbReference type="AlphaFoldDB" id="X0WQ50"/>
<accession>X0WQ50</accession>